<gene>
    <name evidence="2" type="ordered locus">VIT_09s0018g00330</name>
</gene>
<dbReference type="AlphaFoldDB" id="F6HBQ9"/>
<dbReference type="Proteomes" id="UP000009183">
    <property type="component" value="Chromosome 9"/>
</dbReference>
<keyword evidence="3" id="KW-1185">Reference proteome</keyword>
<name>F6HBQ9_VITVI</name>
<feature type="compositionally biased region" description="Polar residues" evidence="1">
    <location>
        <begin position="152"/>
        <end position="161"/>
    </location>
</feature>
<sequence length="177" mass="19331">MATKNPIFTSVNFGSPTITSKKLIGSENYLSWSASVELWFVGQGYEDHLVTPEDAIPNVDKMQWKKINAQLCSIVSLKEEFLTLMLFTNGAESQQIQTDKFFMVLTLISLRPDLESVRDQILASPSVPSLDDVFARLLRLSSTQTLSIDGPSDSSVLASQANSRGGRSGNGGRGQCP</sequence>
<dbReference type="PaxDb" id="29760-VIT_09s0018g00330.t01"/>
<dbReference type="InParanoid" id="F6HBQ9"/>
<organism evidence="2 3">
    <name type="scientific">Vitis vinifera</name>
    <name type="common">Grape</name>
    <dbReference type="NCBI Taxonomy" id="29760"/>
    <lineage>
        <taxon>Eukaryota</taxon>
        <taxon>Viridiplantae</taxon>
        <taxon>Streptophyta</taxon>
        <taxon>Embryophyta</taxon>
        <taxon>Tracheophyta</taxon>
        <taxon>Spermatophyta</taxon>
        <taxon>Magnoliopsida</taxon>
        <taxon>eudicotyledons</taxon>
        <taxon>Gunneridae</taxon>
        <taxon>Pentapetalae</taxon>
        <taxon>rosids</taxon>
        <taxon>Vitales</taxon>
        <taxon>Vitaceae</taxon>
        <taxon>Viteae</taxon>
        <taxon>Vitis</taxon>
    </lineage>
</organism>
<dbReference type="HOGENOM" id="CLU_104828_0_0_1"/>
<accession>F6HBQ9</accession>
<evidence type="ECO:0000313" key="2">
    <source>
        <dbReference type="EMBL" id="CCB49658.1"/>
    </source>
</evidence>
<proteinExistence type="predicted"/>
<reference evidence="3" key="1">
    <citation type="journal article" date="2007" name="Nature">
        <title>The grapevine genome sequence suggests ancestral hexaploidization in major angiosperm phyla.</title>
        <authorList>
            <consortium name="The French-Italian Public Consortium for Grapevine Genome Characterization."/>
            <person name="Jaillon O."/>
            <person name="Aury J.-M."/>
            <person name="Noel B."/>
            <person name="Policriti A."/>
            <person name="Clepet C."/>
            <person name="Casagrande A."/>
            <person name="Choisne N."/>
            <person name="Aubourg S."/>
            <person name="Vitulo N."/>
            <person name="Jubin C."/>
            <person name="Vezzi A."/>
            <person name="Legeai F."/>
            <person name="Hugueney P."/>
            <person name="Dasilva C."/>
            <person name="Horner D."/>
            <person name="Mica E."/>
            <person name="Jublot D."/>
            <person name="Poulain J."/>
            <person name="Bruyere C."/>
            <person name="Billault A."/>
            <person name="Segurens B."/>
            <person name="Gouyvenoux M."/>
            <person name="Ugarte E."/>
            <person name="Cattonaro F."/>
            <person name="Anthouard V."/>
            <person name="Vico V."/>
            <person name="Del Fabbro C."/>
            <person name="Alaux M."/>
            <person name="Di Gaspero G."/>
            <person name="Dumas V."/>
            <person name="Felice N."/>
            <person name="Paillard S."/>
            <person name="Juman I."/>
            <person name="Moroldo M."/>
            <person name="Scalabrin S."/>
            <person name="Canaguier A."/>
            <person name="Le Clainche I."/>
            <person name="Malacrida G."/>
            <person name="Durand E."/>
            <person name="Pesole G."/>
            <person name="Laucou V."/>
            <person name="Chatelet P."/>
            <person name="Merdinoglu D."/>
            <person name="Delledonne M."/>
            <person name="Pezzotti M."/>
            <person name="Lecharny A."/>
            <person name="Scarpelli C."/>
            <person name="Artiguenave F."/>
            <person name="Pe M.E."/>
            <person name="Valle G."/>
            <person name="Morgante M."/>
            <person name="Caboche M."/>
            <person name="Adam-Blondon A.-F."/>
            <person name="Weissenbach J."/>
            <person name="Quetier F."/>
            <person name="Wincker P."/>
        </authorList>
    </citation>
    <scope>NUCLEOTIDE SEQUENCE [LARGE SCALE GENOMIC DNA]</scope>
    <source>
        <strain evidence="3">cv. Pinot noir / PN40024</strain>
    </source>
</reference>
<dbReference type="eggNOG" id="ENOG502S82J">
    <property type="taxonomic scope" value="Eukaryota"/>
</dbReference>
<dbReference type="ExpressionAtlas" id="F6HBQ9">
    <property type="expression patterns" value="baseline"/>
</dbReference>
<evidence type="ECO:0000313" key="3">
    <source>
        <dbReference type="Proteomes" id="UP000009183"/>
    </source>
</evidence>
<evidence type="ECO:0008006" key="4">
    <source>
        <dbReference type="Google" id="ProtNLM"/>
    </source>
</evidence>
<dbReference type="EMBL" id="FN595513">
    <property type="protein sequence ID" value="CCB49658.1"/>
    <property type="molecule type" value="Genomic_DNA"/>
</dbReference>
<feature type="region of interest" description="Disordered" evidence="1">
    <location>
        <begin position="147"/>
        <end position="177"/>
    </location>
</feature>
<feature type="compositionally biased region" description="Gly residues" evidence="1">
    <location>
        <begin position="166"/>
        <end position="177"/>
    </location>
</feature>
<protein>
    <recommendedName>
        <fullName evidence="4">Retrotransposon Copia-like N-terminal domain-containing protein</fullName>
    </recommendedName>
</protein>
<evidence type="ECO:0000256" key="1">
    <source>
        <dbReference type="SAM" id="MobiDB-lite"/>
    </source>
</evidence>